<organism evidence="1 2">
    <name type="scientific">Nepenthes gracilis</name>
    <name type="common">Slender pitcher plant</name>
    <dbReference type="NCBI Taxonomy" id="150966"/>
    <lineage>
        <taxon>Eukaryota</taxon>
        <taxon>Viridiplantae</taxon>
        <taxon>Streptophyta</taxon>
        <taxon>Embryophyta</taxon>
        <taxon>Tracheophyta</taxon>
        <taxon>Spermatophyta</taxon>
        <taxon>Magnoliopsida</taxon>
        <taxon>eudicotyledons</taxon>
        <taxon>Gunneridae</taxon>
        <taxon>Pentapetalae</taxon>
        <taxon>Caryophyllales</taxon>
        <taxon>Nepenthaceae</taxon>
        <taxon>Nepenthes</taxon>
    </lineage>
</organism>
<evidence type="ECO:0000313" key="2">
    <source>
        <dbReference type="Proteomes" id="UP001279734"/>
    </source>
</evidence>
<dbReference type="AlphaFoldDB" id="A0AAD3TJA1"/>
<protein>
    <submittedName>
        <fullName evidence="1">Uncharacterized protein</fullName>
    </submittedName>
</protein>
<accession>A0AAD3TJA1</accession>
<reference evidence="1" key="1">
    <citation type="submission" date="2023-05" db="EMBL/GenBank/DDBJ databases">
        <title>Nepenthes gracilis genome sequencing.</title>
        <authorList>
            <person name="Fukushima K."/>
        </authorList>
    </citation>
    <scope>NUCLEOTIDE SEQUENCE</scope>
    <source>
        <strain evidence="1">SING2019-196</strain>
    </source>
</reference>
<proteinExistence type="predicted"/>
<keyword evidence="2" id="KW-1185">Reference proteome</keyword>
<dbReference type="EMBL" id="BSYO01000038">
    <property type="protein sequence ID" value="GMH30206.1"/>
    <property type="molecule type" value="Genomic_DNA"/>
</dbReference>
<dbReference type="Proteomes" id="UP001279734">
    <property type="component" value="Unassembled WGS sequence"/>
</dbReference>
<name>A0AAD3TJA1_NEPGR</name>
<sequence length="76" mass="8373">MDKTRREEKGRNYHSRADVLRVQSVQPSVCPSLSLPAALPVTLEVCLAFPSRARSLFSPLPAVVPLAAGYQMVFFV</sequence>
<evidence type="ECO:0000313" key="1">
    <source>
        <dbReference type="EMBL" id="GMH30206.1"/>
    </source>
</evidence>
<gene>
    <name evidence="1" type="ORF">Nepgr_032049</name>
</gene>
<comment type="caution">
    <text evidence="1">The sequence shown here is derived from an EMBL/GenBank/DDBJ whole genome shotgun (WGS) entry which is preliminary data.</text>
</comment>